<evidence type="ECO:0000313" key="2">
    <source>
        <dbReference type="Proteomes" id="UP001200843"/>
    </source>
</evidence>
<sequence>MYERKQNGEVFFSSLCVTYSRFGNCSANGLVTEQPQYSVVVCIFHILQNTEIQLISNDLRLIFTYSLLLASPCIFHCSRHGFATLALSKGMPI</sequence>
<name>A0AAW5BJZ9_PHOVU</name>
<dbReference type="EMBL" id="JAKNGO010000070">
    <property type="protein sequence ID" value="MCG4690843.1"/>
    <property type="molecule type" value="Genomic_DNA"/>
</dbReference>
<accession>A0AAW5BJZ9</accession>
<dbReference type="Proteomes" id="UP001200843">
    <property type="component" value="Unassembled WGS sequence"/>
</dbReference>
<organism evidence="1 2">
    <name type="scientific">Phocaeicola vulgatus</name>
    <name type="common">Bacteroides vulgatus</name>
    <dbReference type="NCBI Taxonomy" id="821"/>
    <lineage>
        <taxon>Bacteria</taxon>
        <taxon>Pseudomonadati</taxon>
        <taxon>Bacteroidota</taxon>
        <taxon>Bacteroidia</taxon>
        <taxon>Bacteroidales</taxon>
        <taxon>Bacteroidaceae</taxon>
        <taxon>Phocaeicola</taxon>
    </lineage>
</organism>
<protein>
    <submittedName>
        <fullName evidence="1">Recombinase</fullName>
    </submittedName>
</protein>
<proteinExistence type="predicted"/>
<comment type="caution">
    <text evidence="1">The sequence shown here is derived from an EMBL/GenBank/DDBJ whole genome shotgun (WGS) entry which is preliminary data.</text>
</comment>
<gene>
    <name evidence="1" type="ORF">L0N01_19885</name>
</gene>
<evidence type="ECO:0000313" key="1">
    <source>
        <dbReference type="EMBL" id="MCG4690843.1"/>
    </source>
</evidence>
<dbReference type="AlphaFoldDB" id="A0AAW5BJZ9"/>
<feature type="non-terminal residue" evidence="1">
    <location>
        <position position="93"/>
    </location>
</feature>
<reference evidence="1" key="1">
    <citation type="submission" date="2022-01" db="EMBL/GenBank/DDBJ databases">
        <title>Collection of gut derived symbiotic bacterial strains cultured from healthy donors.</title>
        <authorList>
            <person name="Lin H."/>
            <person name="Kohout C."/>
            <person name="Waligurski E."/>
            <person name="Pamer E.G."/>
        </authorList>
    </citation>
    <scope>NUCLEOTIDE SEQUENCE</scope>
    <source>
        <strain evidence="1">DFI.6.72</strain>
    </source>
</reference>